<feature type="non-terminal residue" evidence="6">
    <location>
        <position position="222"/>
    </location>
</feature>
<evidence type="ECO:0000256" key="1">
    <source>
        <dbReference type="ARBA" id="ARBA00004141"/>
    </source>
</evidence>
<evidence type="ECO:0000256" key="3">
    <source>
        <dbReference type="ARBA" id="ARBA00022989"/>
    </source>
</evidence>
<protein>
    <submittedName>
        <fullName evidence="6">Uncharacterized protein</fullName>
    </submittedName>
</protein>
<feature type="transmembrane region" description="Helical" evidence="5">
    <location>
        <begin position="160"/>
        <end position="181"/>
    </location>
</feature>
<dbReference type="AlphaFoldDB" id="A0A8K0QXK6"/>
<sequence>PLVNLVFHYVGKYVDHIIAKSVHIREKIDSVEQMVRGPRNDTLSRLLSQLSEYKYDIRSSKLDQQVAFSGEAVEWANQILKRAPGYADLAYSLLDKTQGGYESSPDRLRERIDDLRVFIADLATEEKQEEDERLQLRAQERGEWRQHKVMLRTRGQDHATLGMAIVTMAFLPATFVSSFFGMNFFNGIAGPVPFDEASRHVWIFFVIALPMSATVAVVFFGW</sequence>
<keyword evidence="4 5" id="KW-0472">Membrane</keyword>
<dbReference type="Pfam" id="PF01544">
    <property type="entry name" value="CorA"/>
    <property type="match status" value="1"/>
</dbReference>
<evidence type="ECO:0000313" key="6">
    <source>
        <dbReference type="EMBL" id="KAH7074121.1"/>
    </source>
</evidence>
<dbReference type="Proteomes" id="UP000813461">
    <property type="component" value="Unassembled WGS sequence"/>
</dbReference>
<dbReference type="InterPro" id="IPR045863">
    <property type="entry name" value="CorA_TM1_TM2"/>
</dbReference>
<dbReference type="InterPro" id="IPR002523">
    <property type="entry name" value="MgTranspt_CorA/ZnTranspt_ZntB"/>
</dbReference>
<dbReference type="GO" id="GO:0046873">
    <property type="term" value="F:metal ion transmembrane transporter activity"/>
    <property type="evidence" value="ECO:0007669"/>
    <property type="project" value="InterPro"/>
</dbReference>
<keyword evidence="3 5" id="KW-1133">Transmembrane helix</keyword>
<organism evidence="6 7">
    <name type="scientific">Paraphoma chrysanthemicola</name>
    <dbReference type="NCBI Taxonomy" id="798071"/>
    <lineage>
        <taxon>Eukaryota</taxon>
        <taxon>Fungi</taxon>
        <taxon>Dikarya</taxon>
        <taxon>Ascomycota</taxon>
        <taxon>Pezizomycotina</taxon>
        <taxon>Dothideomycetes</taxon>
        <taxon>Pleosporomycetidae</taxon>
        <taxon>Pleosporales</taxon>
        <taxon>Pleosporineae</taxon>
        <taxon>Phaeosphaeriaceae</taxon>
        <taxon>Paraphoma</taxon>
    </lineage>
</organism>
<dbReference type="EMBL" id="JAGMVJ010000021">
    <property type="protein sequence ID" value="KAH7074121.1"/>
    <property type="molecule type" value="Genomic_DNA"/>
</dbReference>
<comment type="subcellular location">
    <subcellularLocation>
        <location evidence="1">Membrane</location>
        <topology evidence="1">Multi-pass membrane protein</topology>
    </subcellularLocation>
</comment>
<keyword evidence="2 5" id="KW-0812">Transmembrane</keyword>
<evidence type="ECO:0000313" key="7">
    <source>
        <dbReference type="Proteomes" id="UP000813461"/>
    </source>
</evidence>
<evidence type="ECO:0000256" key="2">
    <source>
        <dbReference type="ARBA" id="ARBA00022692"/>
    </source>
</evidence>
<name>A0A8K0QXK6_9PLEO</name>
<evidence type="ECO:0000256" key="5">
    <source>
        <dbReference type="SAM" id="Phobius"/>
    </source>
</evidence>
<dbReference type="SUPFAM" id="SSF144083">
    <property type="entry name" value="Magnesium transport protein CorA, transmembrane region"/>
    <property type="match status" value="1"/>
</dbReference>
<feature type="non-terminal residue" evidence="6">
    <location>
        <position position="1"/>
    </location>
</feature>
<feature type="transmembrane region" description="Helical" evidence="5">
    <location>
        <begin position="201"/>
        <end position="221"/>
    </location>
</feature>
<keyword evidence="7" id="KW-1185">Reference proteome</keyword>
<evidence type="ECO:0000256" key="4">
    <source>
        <dbReference type="ARBA" id="ARBA00023136"/>
    </source>
</evidence>
<accession>A0A8K0QXK6</accession>
<reference evidence="6" key="1">
    <citation type="journal article" date="2021" name="Nat. Commun.">
        <title>Genetic determinants of endophytism in the Arabidopsis root mycobiome.</title>
        <authorList>
            <person name="Mesny F."/>
            <person name="Miyauchi S."/>
            <person name="Thiergart T."/>
            <person name="Pickel B."/>
            <person name="Atanasova L."/>
            <person name="Karlsson M."/>
            <person name="Huettel B."/>
            <person name="Barry K.W."/>
            <person name="Haridas S."/>
            <person name="Chen C."/>
            <person name="Bauer D."/>
            <person name="Andreopoulos W."/>
            <person name="Pangilinan J."/>
            <person name="LaButti K."/>
            <person name="Riley R."/>
            <person name="Lipzen A."/>
            <person name="Clum A."/>
            <person name="Drula E."/>
            <person name="Henrissat B."/>
            <person name="Kohler A."/>
            <person name="Grigoriev I.V."/>
            <person name="Martin F.M."/>
            <person name="Hacquard S."/>
        </authorList>
    </citation>
    <scope>NUCLEOTIDE SEQUENCE</scope>
    <source>
        <strain evidence="6">MPI-SDFR-AT-0120</strain>
    </source>
</reference>
<gene>
    <name evidence="6" type="ORF">FB567DRAFT_611021</name>
</gene>
<dbReference type="GO" id="GO:0016020">
    <property type="term" value="C:membrane"/>
    <property type="evidence" value="ECO:0007669"/>
    <property type="project" value="UniProtKB-SubCell"/>
</dbReference>
<comment type="caution">
    <text evidence="6">The sequence shown here is derived from an EMBL/GenBank/DDBJ whole genome shotgun (WGS) entry which is preliminary data.</text>
</comment>
<proteinExistence type="predicted"/>
<dbReference type="Gene3D" id="1.20.58.340">
    <property type="entry name" value="Magnesium transport protein CorA, transmembrane region"/>
    <property type="match status" value="1"/>
</dbReference>
<dbReference type="OrthoDB" id="2830640at2759"/>